<proteinExistence type="inferred from homology"/>
<organism evidence="5 6">
    <name type="scientific">Aciditerrimonas ferrireducens</name>
    <dbReference type="NCBI Taxonomy" id="667306"/>
    <lineage>
        <taxon>Bacteria</taxon>
        <taxon>Bacillati</taxon>
        <taxon>Actinomycetota</taxon>
        <taxon>Acidimicrobiia</taxon>
        <taxon>Acidimicrobiales</taxon>
        <taxon>Acidimicrobiaceae</taxon>
        <taxon>Aciditerrimonas</taxon>
    </lineage>
</organism>
<dbReference type="PROSITE" id="PS01317">
    <property type="entry name" value="SSRP"/>
    <property type="match status" value="1"/>
</dbReference>
<evidence type="ECO:0000256" key="1">
    <source>
        <dbReference type="ARBA" id="ARBA00022490"/>
    </source>
</evidence>
<reference evidence="5 6" key="1">
    <citation type="submission" date="2024-09" db="EMBL/GenBank/DDBJ databases">
        <authorList>
            <person name="Sun Q."/>
            <person name="Mori K."/>
        </authorList>
    </citation>
    <scope>NUCLEOTIDE SEQUENCE [LARGE SCALE GENOMIC DNA]</scope>
    <source>
        <strain evidence="5 6">JCM 15389</strain>
    </source>
</reference>
<accession>A0ABV6C5R7</accession>
<dbReference type="InterPro" id="IPR023620">
    <property type="entry name" value="SmpB"/>
</dbReference>
<dbReference type="RefSeq" id="WP_248109327.1">
    <property type="nucleotide sequence ID" value="NZ_JAKHEX010000033.1"/>
</dbReference>
<dbReference type="HAMAP" id="MF_00023">
    <property type="entry name" value="SmpB"/>
    <property type="match status" value="1"/>
</dbReference>
<keyword evidence="1 3" id="KW-0963">Cytoplasm</keyword>
<evidence type="ECO:0000256" key="2">
    <source>
        <dbReference type="ARBA" id="ARBA00022884"/>
    </source>
</evidence>
<comment type="similarity">
    <text evidence="3">Belongs to the SmpB family.</text>
</comment>
<dbReference type="NCBIfam" id="TIGR00086">
    <property type="entry name" value="smpB"/>
    <property type="match status" value="1"/>
</dbReference>
<evidence type="ECO:0000313" key="5">
    <source>
        <dbReference type="EMBL" id="MFC0081597.1"/>
    </source>
</evidence>
<comment type="subcellular location">
    <subcellularLocation>
        <location evidence="3">Cytoplasm</location>
    </subcellularLocation>
    <text evidence="3">The tmRNA-SmpB complex associates with stalled 70S ribosomes.</text>
</comment>
<dbReference type="InterPro" id="IPR020081">
    <property type="entry name" value="SsrA-bd_prot_CS"/>
</dbReference>
<dbReference type="EMBL" id="JBHLYQ010000039">
    <property type="protein sequence ID" value="MFC0081597.1"/>
    <property type="molecule type" value="Genomic_DNA"/>
</dbReference>
<dbReference type="InterPro" id="IPR000037">
    <property type="entry name" value="SsrA-bd_prot"/>
</dbReference>
<dbReference type="CDD" id="cd09294">
    <property type="entry name" value="SmpB"/>
    <property type="match status" value="1"/>
</dbReference>
<name>A0ABV6C5R7_9ACTN</name>
<dbReference type="Proteomes" id="UP001589788">
    <property type="component" value="Unassembled WGS sequence"/>
</dbReference>
<dbReference type="PANTHER" id="PTHR30308:SF2">
    <property type="entry name" value="SSRA-BINDING PROTEIN"/>
    <property type="match status" value="1"/>
</dbReference>
<dbReference type="PANTHER" id="PTHR30308">
    <property type="entry name" value="TMRNA-BINDING COMPONENT OF TRANS-TRANSLATION TAGGING COMPLEX"/>
    <property type="match status" value="1"/>
</dbReference>
<protein>
    <recommendedName>
        <fullName evidence="3">SsrA-binding protein</fullName>
    </recommendedName>
    <alternativeName>
        <fullName evidence="3">Small protein B</fullName>
    </alternativeName>
</protein>
<comment type="function">
    <text evidence="3">Required for rescue of stalled ribosomes mediated by trans-translation. Binds to transfer-messenger RNA (tmRNA), required for stable association of tmRNA with ribosomes. tmRNA and SmpB together mimic tRNA shape, replacing the anticodon stem-loop with SmpB. tmRNA is encoded by the ssrA gene; the 2 termini fold to resemble tRNA(Ala) and it encodes a 'tag peptide', a short internal open reading frame. During trans-translation Ala-aminoacylated tmRNA acts like a tRNA, entering the A-site of stalled ribosomes, displacing the stalled mRNA. The ribosome then switches to translate the ORF on the tmRNA; the nascent peptide is terminated with the 'tag peptide' encoded by the tmRNA and targeted for degradation. The ribosome is freed to recommence translation, which seems to be the essential function of trans-translation.</text>
</comment>
<evidence type="ECO:0000313" key="6">
    <source>
        <dbReference type="Proteomes" id="UP001589788"/>
    </source>
</evidence>
<dbReference type="Pfam" id="PF01668">
    <property type="entry name" value="SmpB"/>
    <property type="match status" value="1"/>
</dbReference>
<evidence type="ECO:0000256" key="4">
    <source>
        <dbReference type="SAM" id="MobiDB-lite"/>
    </source>
</evidence>
<keyword evidence="6" id="KW-1185">Reference proteome</keyword>
<keyword evidence="2 3" id="KW-0694">RNA-binding</keyword>
<dbReference type="NCBIfam" id="NF003843">
    <property type="entry name" value="PRK05422.1"/>
    <property type="match status" value="1"/>
</dbReference>
<gene>
    <name evidence="3 5" type="primary">smpB</name>
    <name evidence="5" type="ORF">ACFFRE_05475</name>
</gene>
<feature type="region of interest" description="Disordered" evidence="4">
    <location>
        <begin position="1"/>
        <end position="25"/>
    </location>
</feature>
<comment type="caution">
    <text evidence="5">The sequence shown here is derived from an EMBL/GenBank/DDBJ whole genome shotgun (WGS) entry which is preliminary data.</text>
</comment>
<dbReference type="SUPFAM" id="SSF74982">
    <property type="entry name" value="Small protein B (SmpB)"/>
    <property type="match status" value="1"/>
</dbReference>
<evidence type="ECO:0000256" key="3">
    <source>
        <dbReference type="HAMAP-Rule" id="MF_00023"/>
    </source>
</evidence>
<dbReference type="Gene3D" id="2.40.280.10">
    <property type="match status" value="1"/>
</dbReference>
<sequence>MAAGRAKGSKRSATGHGSDGLRTVARNRRARHDYDILETLECGIQLRGSEVKSLRAGRASLQDAYARVEDGELWLLGAHIPPYDHASGFGTHDPDRRRKLLAHRQEIDELLGRTQQQSLTLVPLAIYFRDGRAKVELALARGRRLYDKRRAIAARDAEREAAREMARAASWSAGRASHRYDGA</sequence>